<dbReference type="InterPro" id="IPR045335">
    <property type="entry name" value="FtsQ_C_sf"/>
</dbReference>
<dbReference type="Proteomes" id="UP000327179">
    <property type="component" value="Chromosome"/>
</dbReference>
<comment type="subunit">
    <text evidence="9">Part of a complex composed of FtsB, FtsL and FtsQ.</text>
</comment>
<feature type="domain" description="POTRA" evidence="10">
    <location>
        <begin position="77"/>
        <end position="146"/>
    </location>
</feature>
<dbReference type="AlphaFoldDB" id="A0A5J6QGG6"/>
<dbReference type="PANTHER" id="PTHR35851:SF1">
    <property type="entry name" value="CELL DIVISION PROTEIN FTSQ"/>
    <property type="match status" value="1"/>
</dbReference>
<dbReference type="RefSeq" id="WP_151131994.1">
    <property type="nucleotide sequence ID" value="NZ_CP043311.1"/>
</dbReference>
<organism evidence="11 12">
    <name type="scientific">Metapseudomonas lalkuanensis</name>
    <dbReference type="NCBI Taxonomy" id="2604832"/>
    <lineage>
        <taxon>Bacteria</taxon>
        <taxon>Pseudomonadati</taxon>
        <taxon>Pseudomonadota</taxon>
        <taxon>Gammaproteobacteria</taxon>
        <taxon>Pseudomonadales</taxon>
        <taxon>Pseudomonadaceae</taxon>
        <taxon>Metapseudomonas</taxon>
    </lineage>
</organism>
<evidence type="ECO:0000256" key="6">
    <source>
        <dbReference type="ARBA" id="ARBA00022989"/>
    </source>
</evidence>
<dbReference type="Pfam" id="PF03799">
    <property type="entry name" value="FtsQ_DivIB_C"/>
    <property type="match status" value="1"/>
</dbReference>
<dbReference type="Pfam" id="PF08478">
    <property type="entry name" value="POTRA_1"/>
    <property type="match status" value="1"/>
</dbReference>
<evidence type="ECO:0000256" key="7">
    <source>
        <dbReference type="ARBA" id="ARBA00023136"/>
    </source>
</evidence>
<evidence type="ECO:0000256" key="9">
    <source>
        <dbReference type="HAMAP-Rule" id="MF_00911"/>
    </source>
</evidence>
<dbReference type="InterPro" id="IPR034746">
    <property type="entry name" value="POTRA"/>
</dbReference>
<keyword evidence="7 9" id="KW-0472">Membrane</keyword>
<evidence type="ECO:0000256" key="3">
    <source>
        <dbReference type="ARBA" id="ARBA00022519"/>
    </source>
</evidence>
<dbReference type="PANTHER" id="PTHR35851">
    <property type="entry name" value="CELL DIVISION PROTEIN FTSQ"/>
    <property type="match status" value="1"/>
</dbReference>
<gene>
    <name evidence="9" type="primary">ftsQ</name>
    <name evidence="11" type="ORF">FXN65_05030</name>
</gene>
<comment type="subcellular location">
    <subcellularLocation>
        <location evidence="9">Cell inner membrane</location>
        <topology evidence="9">Single-pass type II membrane protein</topology>
    </subcellularLocation>
    <subcellularLocation>
        <location evidence="1">Membrane</location>
    </subcellularLocation>
    <text evidence="9">Localizes to the division septum.</text>
</comment>
<keyword evidence="2 9" id="KW-1003">Cell membrane</keyword>
<sequence length="287" mass="32830">MRSATIRRQEPVIGRAAPSRKPIPRGASRMVAKEPLSQRLPKPSFGFLRKLVWPVMLVVLGFGAYEAAQRLLPYADRPIAKVNVQGDLSYISQQAVQQRIAPYIAASFFSIDLAGMRRELEQMPWIAHAEVRRVWPDQVMVRLEEQLPIARWGDEALLNNQGQAFAPRELAHYEQLPQLWGPQRAQEQVMQQYQMLSQMLRPLGFSIVRLELRERGSWFLSTGQGVELLLGRDHLVEKMRRFISIYEKTLKDQIANIERVDLRYPNGLAVAWRTPVEAPAATTVAVQ</sequence>
<dbReference type="HAMAP" id="MF_00911">
    <property type="entry name" value="FtsQ_subfam"/>
    <property type="match status" value="1"/>
</dbReference>
<evidence type="ECO:0000313" key="11">
    <source>
        <dbReference type="EMBL" id="QEY61443.1"/>
    </source>
</evidence>
<keyword evidence="12" id="KW-1185">Reference proteome</keyword>
<protein>
    <recommendedName>
        <fullName evidence="9">Cell division protein FtsQ</fullName>
    </recommendedName>
</protein>
<comment type="function">
    <text evidence="9">Essential cell division protein. May link together the upstream cell division proteins, which are predominantly cytoplasmic, with the downstream cell division proteins, which are predominantly periplasmic. May control correct divisome assembly.</text>
</comment>
<dbReference type="PROSITE" id="PS51779">
    <property type="entry name" value="POTRA"/>
    <property type="match status" value="1"/>
</dbReference>
<keyword evidence="8 9" id="KW-0131">Cell cycle</keyword>
<dbReference type="GO" id="GO:0005886">
    <property type="term" value="C:plasma membrane"/>
    <property type="evidence" value="ECO:0007669"/>
    <property type="project" value="UniProtKB-SubCell"/>
</dbReference>
<keyword evidence="3 9" id="KW-0997">Cell inner membrane</keyword>
<evidence type="ECO:0000259" key="10">
    <source>
        <dbReference type="PROSITE" id="PS51779"/>
    </source>
</evidence>
<dbReference type="Gene3D" id="3.10.20.310">
    <property type="entry name" value="membrane protein fhac"/>
    <property type="match status" value="1"/>
</dbReference>
<dbReference type="KEGG" id="plal:FXN65_05030"/>
<accession>A0A5J6QGG6</accession>
<name>A0A5J6QGG6_9GAMM</name>
<dbReference type="GO" id="GO:0043093">
    <property type="term" value="P:FtsZ-dependent cytokinesis"/>
    <property type="evidence" value="ECO:0007669"/>
    <property type="project" value="UniProtKB-UniRule"/>
</dbReference>
<evidence type="ECO:0000256" key="1">
    <source>
        <dbReference type="ARBA" id="ARBA00004370"/>
    </source>
</evidence>
<dbReference type="GO" id="GO:0032153">
    <property type="term" value="C:cell division site"/>
    <property type="evidence" value="ECO:0007669"/>
    <property type="project" value="UniProtKB-UniRule"/>
</dbReference>
<evidence type="ECO:0000256" key="5">
    <source>
        <dbReference type="ARBA" id="ARBA00022692"/>
    </source>
</evidence>
<dbReference type="InterPro" id="IPR005548">
    <property type="entry name" value="Cell_div_FtsQ/DivIB_C"/>
</dbReference>
<dbReference type="InterPro" id="IPR026579">
    <property type="entry name" value="FtsQ"/>
</dbReference>
<reference evidence="11 12" key="1">
    <citation type="submission" date="2019-08" db="EMBL/GenBank/DDBJ databases">
        <title>Whole-genome Sequencing of e-waste polymer degrading bacterium Pseudomonas sp. strain PE08.</title>
        <authorList>
            <person name="Kirdat K."/>
            <person name="Debbarma P."/>
            <person name="Narawade N."/>
            <person name="Suyal D."/>
            <person name="Thorat V."/>
            <person name="Shouche Y."/>
            <person name="Goel R."/>
            <person name="Yadav A."/>
        </authorList>
    </citation>
    <scope>NUCLEOTIDE SEQUENCE [LARGE SCALE GENOMIC DNA]</scope>
    <source>
        <strain evidence="11 12">PE08</strain>
    </source>
</reference>
<evidence type="ECO:0000256" key="2">
    <source>
        <dbReference type="ARBA" id="ARBA00022475"/>
    </source>
</evidence>
<dbReference type="InterPro" id="IPR013685">
    <property type="entry name" value="POTRA_FtsQ_type"/>
</dbReference>
<comment type="similarity">
    <text evidence="9">Belongs to the FtsQ/DivIB family. FtsQ subfamily.</text>
</comment>
<keyword evidence="5 9" id="KW-0812">Transmembrane</keyword>
<keyword evidence="6 9" id="KW-1133">Transmembrane helix</keyword>
<keyword evidence="4 9" id="KW-0132">Cell division</keyword>
<evidence type="ECO:0000313" key="12">
    <source>
        <dbReference type="Proteomes" id="UP000327179"/>
    </source>
</evidence>
<evidence type="ECO:0000256" key="8">
    <source>
        <dbReference type="ARBA" id="ARBA00023306"/>
    </source>
</evidence>
<dbReference type="EMBL" id="CP043311">
    <property type="protein sequence ID" value="QEY61443.1"/>
    <property type="molecule type" value="Genomic_DNA"/>
</dbReference>
<evidence type="ECO:0000256" key="4">
    <source>
        <dbReference type="ARBA" id="ARBA00022618"/>
    </source>
</evidence>
<proteinExistence type="inferred from homology"/>
<dbReference type="GO" id="GO:0090529">
    <property type="term" value="P:cell septum assembly"/>
    <property type="evidence" value="ECO:0007669"/>
    <property type="project" value="InterPro"/>
</dbReference>
<dbReference type="Gene3D" id="3.40.50.11690">
    <property type="entry name" value="Cell division protein FtsQ/DivIB"/>
    <property type="match status" value="1"/>
</dbReference>